<keyword evidence="1" id="KW-1133">Transmembrane helix</keyword>
<proteinExistence type="predicted"/>
<comment type="caution">
    <text evidence="3">The sequence shown here is derived from an EMBL/GenBank/DDBJ whole genome shotgun (WGS) entry which is preliminary data.</text>
</comment>
<reference evidence="3 4" key="1">
    <citation type="submission" date="2019-05" db="EMBL/GenBank/DDBJ databases">
        <authorList>
            <person name="Farhan Ul Haque M."/>
        </authorList>
    </citation>
    <scope>NUCLEOTIDE SEQUENCE [LARGE SCALE GENOMIC DNA]</scope>
    <source>
        <strain evidence="3">2</strain>
    </source>
</reference>
<dbReference type="PANTHER" id="PTHR30441">
    <property type="entry name" value="DUF748 DOMAIN-CONTAINING PROTEIN"/>
    <property type="match status" value="1"/>
</dbReference>
<keyword evidence="1" id="KW-0472">Membrane</keyword>
<dbReference type="InterPro" id="IPR052894">
    <property type="entry name" value="AsmA-related"/>
</dbReference>
<organism evidence="3 4">
    <name type="scientific">Methylocella tundrae</name>
    <dbReference type="NCBI Taxonomy" id="227605"/>
    <lineage>
        <taxon>Bacteria</taxon>
        <taxon>Pseudomonadati</taxon>
        <taxon>Pseudomonadota</taxon>
        <taxon>Alphaproteobacteria</taxon>
        <taxon>Hyphomicrobiales</taxon>
        <taxon>Beijerinckiaceae</taxon>
        <taxon>Methylocella</taxon>
    </lineage>
</organism>
<dbReference type="Pfam" id="PF05170">
    <property type="entry name" value="AsmA"/>
    <property type="match status" value="1"/>
</dbReference>
<evidence type="ECO:0000256" key="1">
    <source>
        <dbReference type="SAM" id="Phobius"/>
    </source>
</evidence>
<keyword evidence="1" id="KW-0812">Transmembrane</keyword>
<evidence type="ECO:0000313" key="3">
    <source>
        <dbReference type="EMBL" id="VTZ52265.1"/>
    </source>
</evidence>
<evidence type="ECO:0000313" key="4">
    <source>
        <dbReference type="Proteomes" id="UP000485880"/>
    </source>
</evidence>
<dbReference type="GO" id="GO:0005886">
    <property type="term" value="C:plasma membrane"/>
    <property type="evidence" value="ECO:0007669"/>
    <property type="project" value="TreeGrafter"/>
</dbReference>
<dbReference type="EMBL" id="CABFMQ020000131">
    <property type="protein sequence ID" value="VTZ52265.1"/>
    <property type="molecule type" value="Genomic_DNA"/>
</dbReference>
<evidence type="ECO:0000259" key="2">
    <source>
        <dbReference type="Pfam" id="PF05170"/>
    </source>
</evidence>
<keyword evidence="4" id="KW-1185">Reference proteome</keyword>
<dbReference type="InterPro" id="IPR007844">
    <property type="entry name" value="AsmA"/>
</dbReference>
<dbReference type="Proteomes" id="UP000485880">
    <property type="component" value="Unassembled WGS sequence"/>
</dbReference>
<dbReference type="PANTHER" id="PTHR30441:SF4">
    <property type="entry name" value="PROTEIN ASMA"/>
    <property type="match status" value="1"/>
</dbReference>
<name>A0A8B6MCG5_METTU</name>
<accession>A0A8B6MCG5</accession>
<sequence length="637" mass="66939">MAEVATTASISPQPPRRQVTRWIAAFGFLAIFLSMTVAAVPWLFSTNVLRNEIIAQIRRMTGLIAISQGHAVFVVLPQPHISIDNIRFADPSGALRIDAAYLKGYLRVAALLQGRLEIASATLGEPEMVINLDGRPMPSDSAIGRAANAKSSSPQATSADEARLGVVSLVDGSARLTTSLGDGDLWIDAINVTLDWRKLGAAANLTGTVRFRGQSADIAAIVDRPTDLMRGEQSALSLKVNGPALSLSAEGNLASAPKAQFTGRIFASAPSLRQLVETGGYFVELPAPFQDFALTSDASIGASGASFSNLRLQLDGNAYEGALAVMMGQDKPILSGTLATSDLSLRPFLANLSPALGRDGQWSHDAFDLDEENFADVDLRVSAARLALPGIELEDAAFSLMNQKQRLDIALIEARAYQGSVKGRASFAKTGAGLAMHGSAVFSGVDAAGVWPNSIESWKVEGALTAAGNVESTGANMSELMRNLNGHAQIALERGQIGGINLDQALRWIDTRPLGLADDIRYGGTGFDELGLSLRIAKGVAEIEDGRMRGRNLALGFGGSIDIGERALNVHATATTAGGEVKPGAERPKFSFDLAGSFDDLALIPDARSLIRQSGAAAPLFSSAPDGVKPTSSVEAH</sequence>
<dbReference type="AlphaFoldDB" id="A0A8B6MCG5"/>
<feature type="domain" description="AsmA" evidence="2">
    <location>
        <begin position="358"/>
        <end position="544"/>
    </location>
</feature>
<feature type="transmembrane region" description="Helical" evidence="1">
    <location>
        <begin position="22"/>
        <end position="44"/>
    </location>
</feature>
<dbReference type="RefSeq" id="WP_174513883.1">
    <property type="nucleotide sequence ID" value="NZ_CABFMQ020000131.1"/>
</dbReference>
<gene>
    <name evidence="3" type="ORF">MPC4_70153</name>
</gene>
<dbReference type="GO" id="GO:0090313">
    <property type="term" value="P:regulation of protein targeting to membrane"/>
    <property type="evidence" value="ECO:0007669"/>
    <property type="project" value="TreeGrafter"/>
</dbReference>
<protein>
    <recommendedName>
        <fullName evidence="2">AsmA domain-containing protein</fullName>
    </recommendedName>
</protein>